<proteinExistence type="inferred from homology"/>
<evidence type="ECO:0000256" key="3">
    <source>
        <dbReference type="ARBA" id="ARBA00022723"/>
    </source>
</evidence>
<keyword evidence="4" id="KW-0378">Hydrolase</keyword>
<dbReference type="GO" id="GO:0004000">
    <property type="term" value="F:adenosine deaminase activity"/>
    <property type="evidence" value="ECO:0007669"/>
    <property type="project" value="TreeGrafter"/>
</dbReference>
<evidence type="ECO:0000256" key="2">
    <source>
        <dbReference type="ARBA" id="ARBA00006676"/>
    </source>
</evidence>
<comment type="similarity">
    <text evidence="2">Belongs to the metallo-dependent hydrolases superfamily. Adenosine and AMP deaminases family.</text>
</comment>
<evidence type="ECO:0000313" key="10">
    <source>
        <dbReference type="WBParaSite" id="TCNE_0001925001-mRNA-1"/>
    </source>
</evidence>
<dbReference type="Gene3D" id="3.20.20.140">
    <property type="entry name" value="Metal-dependent hydrolases"/>
    <property type="match status" value="1"/>
</dbReference>
<dbReference type="InterPro" id="IPR001365">
    <property type="entry name" value="A_deaminase_dom"/>
</dbReference>
<keyword evidence="9" id="KW-1185">Reference proteome</keyword>
<dbReference type="WBParaSite" id="TCNE_0001925001-mRNA-1">
    <property type="protein sequence ID" value="TCNE_0001925001-mRNA-1"/>
    <property type="gene ID" value="TCNE_0001925001"/>
</dbReference>
<name>A0A183VES6_TOXCA</name>
<protein>
    <submittedName>
        <fullName evidence="10">A_deaminase domain-containing protein</fullName>
    </submittedName>
</protein>
<dbReference type="AlphaFoldDB" id="A0A183VES6"/>
<evidence type="ECO:0000256" key="7">
    <source>
        <dbReference type="ARBA" id="ARBA00048787"/>
    </source>
</evidence>
<dbReference type="InterPro" id="IPR006330">
    <property type="entry name" value="Ado/ade_deaminase"/>
</dbReference>
<dbReference type="GO" id="GO:0046872">
    <property type="term" value="F:metal ion binding"/>
    <property type="evidence" value="ECO:0007669"/>
    <property type="project" value="UniProtKB-KW"/>
</dbReference>
<dbReference type="PANTHER" id="PTHR11409">
    <property type="entry name" value="ADENOSINE DEAMINASE"/>
    <property type="match status" value="1"/>
</dbReference>
<sequence length="178" mass="19811">LSVYDVFCSGCGPNSVIVGVELSGDPKYDGRKFLPLFTNAAQAGLSTTLHVAESRDHLDELYDCLQLNADRIGHGTFIHQISDVMQRARCIDYVLEMRTPIEICLTSNVTDDRGVMNCSLSGEYTIAAKTFGLSREQLFQLSVTAFKSMFIQGREDCREDVDKIASSFRRFAHLESLA</sequence>
<dbReference type="Proteomes" id="UP000050794">
    <property type="component" value="Unassembled WGS sequence"/>
</dbReference>
<reference evidence="10" key="1">
    <citation type="submission" date="2016-06" db="UniProtKB">
        <authorList>
            <consortium name="WormBaseParasite"/>
        </authorList>
    </citation>
    <scope>IDENTIFICATION</scope>
</reference>
<dbReference type="Pfam" id="PF00962">
    <property type="entry name" value="A_deaminase"/>
    <property type="match status" value="1"/>
</dbReference>
<keyword evidence="3" id="KW-0479">Metal-binding</keyword>
<evidence type="ECO:0000313" key="9">
    <source>
        <dbReference type="Proteomes" id="UP000050794"/>
    </source>
</evidence>
<organism evidence="9 10">
    <name type="scientific">Toxocara canis</name>
    <name type="common">Canine roundworm</name>
    <dbReference type="NCBI Taxonomy" id="6265"/>
    <lineage>
        <taxon>Eukaryota</taxon>
        <taxon>Metazoa</taxon>
        <taxon>Ecdysozoa</taxon>
        <taxon>Nematoda</taxon>
        <taxon>Chromadorea</taxon>
        <taxon>Rhabditida</taxon>
        <taxon>Spirurina</taxon>
        <taxon>Ascaridomorpha</taxon>
        <taxon>Ascaridoidea</taxon>
        <taxon>Toxocaridae</taxon>
        <taxon>Toxocara</taxon>
    </lineage>
</organism>
<evidence type="ECO:0000256" key="4">
    <source>
        <dbReference type="ARBA" id="ARBA00022801"/>
    </source>
</evidence>
<comment type="cofactor">
    <cofactor evidence="1">
        <name>Zn(2+)</name>
        <dbReference type="ChEBI" id="CHEBI:29105"/>
    </cofactor>
</comment>
<dbReference type="PANTHER" id="PTHR11409:SF42">
    <property type="entry name" value="ADENOSINE DEAMINASE-LIKE PROTEIN"/>
    <property type="match status" value="1"/>
</dbReference>
<dbReference type="GO" id="GO:0009117">
    <property type="term" value="P:nucleotide metabolic process"/>
    <property type="evidence" value="ECO:0007669"/>
    <property type="project" value="UniProtKB-KW"/>
</dbReference>
<keyword evidence="6" id="KW-0546">Nucleotide metabolism</keyword>
<keyword evidence="5" id="KW-0862">Zinc</keyword>
<evidence type="ECO:0000256" key="6">
    <source>
        <dbReference type="ARBA" id="ARBA00023080"/>
    </source>
</evidence>
<dbReference type="GO" id="GO:0006154">
    <property type="term" value="P:adenosine catabolic process"/>
    <property type="evidence" value="ECO:0007669"/>
    <property type="project" value="TreeGrafter"/>
</dbReference>
<evidence type="ECO:0000256" key="1">
    <source>
        <dbReference type="ARBA" id="ARBA00001947"/>
    </source>
</evidence>
<dbReference type="InterPro" id="IPR032466">
    <property type="entry name" value="Metal_Hydrolase"/>
</dbReference>
<evidence type="ECO:0000259" key="8">
    <source>
        <dbReference type="Pfam" id="PF00962"/>
    </source>
</evidence>
<dbReference type="GO" id="GO:0046103">
    <property type="term" value="P:inosine biosynthetic process"/>
    <property type="evidence" value="ECO:0007669"/>
    <property type="project" value="TreeGrafter"/>
</dbReference>
<dbReference type="SUPFAM" id="SSF51556">
    <property type="entry name" value="Metallo-dependent hydrolases"/>
    <property type="match status" value="1"/>
</dbReference>
<accession>A0A183VES6</accession>
<feature type="domain" description="Adenosine deaminase" evidence="8">
    <location>
        <begin position="16"/>
        <end position="109"/>
    </location>
</feature>
<comment type="catalytic activity">
    <reaction evidence="7">
        <text>N(6)-methyl-AMP + H2O + H(+) = IMP + methylamine</text>
        <dbReference type="Rhea" id="RHEA:16001"/>
        <dbReference type="ChEBI" id="CHEBI:15377"/>
        <dbReference type="ChEBI" id="CHEBI:15378"/>
        <dbReference type="ChEBI" id="CHEBI:58053"/>
        <dbReference type="ChEBI" id="CHEBI:59338"/>
        <dbReference type="ChEBI" id="CHEBI:144842"/>
    </reaction>
    <physiologicalReaction direction="left-to-right" evidence="7">
        <dbReference type="Rhea" id="RHEA:16002"/>
    </physiologicalReaction>
</comment>
<evidence type="ECO:0000256" key="5">
    <source>
        <dbReference type="ARBA" id="ARBA00022833"/>
    </source>
</evidence>